<dbReference type="EMBL" id="CP002838">
    <property type="protein sequence ID" value="AEM38006.1"/>
    <property type="molecule type" value="Genomic_DNA"/>
</dbReference>
<dbReference type="RefSeq" id="WP_014025683.1">
    <property type="nucleotide sequence ID" value="NC_015931.1"/>
</dbReference>
<dbReference type="InParanoid" id="G0EEG5"/>
<dbReference type="HOGENOM" id="CLU_1551880_0_0_2"/>
<sequence length="172" mass="19333">MPVDLWKEVFLSDRPEPAHLELFVKLLVSDPRLALEEAARRVRYEAKPDTVVAWRDPVPLLAIASIHYVEGTKPKVILVQEAGRLVELTLEALTNVLEFSVMPVTYPTGYGKQRVKDALEKILRIVRGASINIVDVTDAPAPIGIALHRAGVRNYTITRRKGFEVLIEKFNL</sequence>
<evidence type="ECO:0000313" key="1">
    <source>
        <dbReference type="EMBL" id="AEM38006.1"/>
    </source>
</evidence>
<keyword evidence="2" id="KW-1185">Reference proteome</keyword>
<dbReference type="KEGG" id="pfm:Pyrfu_0134"/>
<name>G0EEG5_PYRF1</name>
<gene>
    <name evidence="1" type="ordered locus">Pyrfu_0134</name>
</gene>
<dbReference type="eggNOG" id="arCOG12304">
    <property type="taxonomic scope" value="Archaea"/>
</dbReference>
<proteinExistence type="predicted"/>
<dbReference type="STRING" id="694429.Pyrfu_0134"/>
<dbReference type="GeneID" id="11139768"/>
<organism evidence="1 2">
    <name type="scientific">Pyrolobus fumarii (strain DSM 11204 / 1A)</name>
    <dbReference type="NCBI Taxonomy" id="694429"/>
    <lineage>
        <taxon>Archaea</taxon>
        <taxon>Thermoproteota</taxon>
        <taxon>Thermoprotei</taxon>
        <taxon>Desulfurococcales</taxon>
        <taxon>Pyrodictiaceae</taxon>
        <taxon>Pyrolobus</taxon>
    </lineage>
</organism>
<protein>
    <submittedName>
        <fullName evidence="1">Uncharacterized protein</fullName>
    </submittedName>
</protein>
<dbReference type="Proteomes" id="UP000001037">
    <property type="component" value="Chromosome"/>
</dbReference>
<reference evidence="1 2" key="1">
    <citation type="journal article" date="2011" name="Stand. Genomic Sci.">
        <title>Complete genome sequence of the hyperthermophilic chemolithoautotroph Pyrolobus fumarii type strain (1A).</title>
        <authorList>
            <person name="Anderson I."/>
            <person name="Goker M."/>
            <person name="Nolan M."/>
            <person name="Lucas S."/>
            <person name="Hammon N."/>
            <person name="Deshpande S."/>
            <person name="Cheng J.F."/>
            <person name="Tapia R."/>
            <person name="Han C."/>
            <person name="Goodwin L."/>
            <person name="Pitluck S."/>
            <person name="Huntemann M."/>
            <person name="Liolios K."/>
            <person name="Ivanova N."/>
            <person name="Pagani I."/>
            <person name="Mavromatis K."/>
            <person name="Ovchinikova G."/>
            <person name="Pati A."/>
            <person name="Chen A."/>
            <person name="Palaniappan K."/>
            <person name="Land M."/>
            <person name="Hauser L."/>
            <person name="Brambilla E.M."/>
            <person name="Huber H."/>
            <person name="Yasawong M."/>
            <person name="Rohde M."/>
            <person name="Spring S."/>
            <person name="Abt B."/>
            <person name="Sikorski J."/>
            <person name="Wirth R."/>
            <person name="Detter J.C."/>
            <person name="Woyke T."/>
            <person name="Bristow J."/>
            <person name="Eisen J.A."/>
            <person name="Markowitz V."/>
            <person name="Hugenholtz P."/>
            <person name="Kyrpides N.C."/>
            <person name="Klenk H.P."/>
            <person name="Lapidus A."/>
        </authorList>
    </citation>
    <scope>NUCLEOTIDE SEQUENCE [LARGE SCALE GENOMIC DNA]</scope>
    <source>
        <strain evidence="2">DSM 11204 / 1A</strain>
    </source>
</reference>
<evidence type="ECO:0000313" key="2">
    <source>
        <dbReference type="Proteomes" id="UP000001037"/>
    </source>
</evidence>
<accession>G0EEG5</accession>
<dbReference type="AlphaFoldDB" id="G0EEG5"/>